<keyword evidence="2" id="KW-0813">Transport</keyword>
<keyword evidence="7" id="KW-1185">Reference proteome</keyword>
<evidence type="ECO:0000256" key="5">
    <source>
        <dbReference type="ARBA" id="ARBA00023136"/>
    </source>
</evidence>
<comment type="subcellular location">
    <subcellularLocation>
        <location evidence="1">Membrane</location>
        <topology evidence="1">Multi-pass membrane protein</topology>
    </subcellularLocation>
</comment>
<evidence type="ECO:0000313" key="7">
    <source>
        <dbReference type="Proteomes" id="UP000275368"/>
    </source>
</evidence>
<protein>
    <submittedName>
        <fullName evidence="6">Putative low-affinity inorganic phosphate transporter</fullName>
    </submittedName>
</protein>
<dbReference type="PANTHER" id="PTHR11101">
    <property type="entry name" value="PHOSPHATE TRANSPORTER"/>
    <property type="match status" value="1"/>
</dbReference>
<evidence type="ECO:0000256" key="4">
    <source>
        <dbReference type="ARBA" id="ARBA00022989"/>
    </source>
</evidence>
<accession>A0A3G9JHX1</accession>
<dbReference type="OrthoDB" id="9779554at2"/>
<name>A0A3G9JHX1_9BACL</name>
<evidence type="ECO:0000256" key="3">
    <source>
        <dbReference type="ARBA" id="ARBA00022692"/>
    </source>
</evidence>
<dbReference type="GO" id="GO:0005315">
    <property type="term" value="F:phosphate transmembrane transporter activity"/>
    <property type="evidence" value="ECO:0007669"/>
    <property type="project" value="InterPro"/>
</dbReference>
<organism evidence="6 7">
    <name type="scientific">Paenibacillus baekrokdamisoli</name>
    <dbReference type="NCBI Taxonomy" id="1712516"/>
    <lineage>
        <taxon>Bacteria</taxon>
        <taxon>Bacillati</taxon>
        <taxon>Bacillota</taxon>
        <taxon>Bacilli</taxon>
        <taxon>Bacillales</taxon>
        <taxon>Paenibacillaceae</taxon>
        <taxon>Paenibacillus</taxon>
    </lineage>
</organism>
<proteinExistence type="predicted"/>
<dbReference type="PANTHER" id="PTHR11101:SF80">
    <property type="entry name" value="PHOSPHATE TRANSPORTER"/>
    <property type="match status" value="1"/>
</dbReference>
<dbReference type="InterPro" id="IPR001204">
    <property type="entry name" value="Phos_transporter"/>
</dbReference>
<dbReference type="Pfam" id="PF01384">
    <property type="entry name" value="PHO4"/>
    <property type="match status" value="1"/>
</dbReference>
<evidence type="ECO:0000256" key="2">
    <source>
        <dbReference type="ARBA" id="ARBA00022448"/>
    </source>
</evidence>
<keyword evidence="4" id="KW-1133">Transmembrane helix</keyword>
<dbReference type="KEGG" id="pbk:Back11_39690"/>
<dbReference type="GO" id="GO:0035435">
    <property type="term" value="P:phosphate ion transmembrane transport"/>
    <property type="evidence" value="ECO:0007669"/>
    <property type="project" value="TreeGrafter"/>
</dbReference>
<gene>
    <name evidence="6" type="primary">pit</name>
    <name evidence="6" type="ORF">Back11_39690</name>
</gene>
<evidence type="ECO:0000256" key="1">
    <source>
        <dbReference type="ARBA" id="ARBA00004141"/>
    </source>
</evidence>
<keyword evidence="3" id="KW-0812">Transmembrane</keyword>
<dbReference type="GO" id="GO:0016020">
    <property type="term" value="C:membrane"/>
    <property type="evidence" value="ECO:0007669"/>
    <property type="project" value="UniProtKB-SubCell"/>
</dbReference>
<reference evidence="6 7" key="1">
    <citation type="submission" date="2018-11" db="EMBL/GenBank/DDBJ databases">
        <title>Complete genome sequence of Paenibacillus baekrokdamisoli strain KCTC 33723.</title>
        <authorList>
            <person name="Kang S.W."/>
            <person name="Lee K.C."/>
            <person name="Kim K.K."/>
            <person name="Kim J.S."/>
            <person name="Kim D.S."/>
            <person name="Ko S.H."/>
            <person name="Yang S.H."/>
            <person name="Lee J.S."/>
        </authorList>
    </citation>
    <scope>NUCLEOTIDE SEQUENCE [LARGE SCALE GENOMIC DNA]</scope>
    <source>
        <strain evidence="6 7">KCTC 33723</strain>
    </source>
</reference>
<sequence>MDIYVLVGIVIFLALGFDFINGFHDTANAIATTVSTRALSPRLAIILASVMNFVGAMLFTGIAKTIGGKIADPASLGAAGSHIGVYVVIATLISSIIWGLLTWWVGIPSSSSHALIGSLTGAVVSAAGFKAINSAGFIDILKALIFSPLIAFTVGFIVMWILKQIFAKSSPHQVNKVFRSGQVLTAAFQSFTHGTNDAQKAMGIITFALVAAGLQDNTDHIPLWVKISAATAMALGTSIGGWKIIKTMGTKIFKIEPINGFAADITSASIILTATLAHLPVSTTHVITSSILGVGSAKRFSAVKWGLAGRIVISWIITIPITMILAALIYRVIALFE</sequence>
<evidence type="ECO:0000313" key="6">
    <source>
        <dbReference type="EMBL" id="BBH22624.1"/>
    </source>
</evidence>
<dbReference type="EMBL" id="AP019308">
    <property type="protein sequence ID" value="BBH22624.1"/>
    <property type="molecule type" value="Genomic_DNA"/>
</dbReference>
<dbReference type="RefSeq" id="WP_125661022.1">
    <property type="nucleotide sequence ID" value="NZ_AP019308.1"/>
</dbReference>
<keyword evidence="5" id="KW-0472">Membrane</keyword>
<dbReference type="Proteomes" id="UP000275368">
    <property type="component" value="Chromosome"/>
</dbReference>
<dbReference type="AlphaFoldDB" id="A0A3G9JHX1"/>